<evidence type="ECO:0000256" key="1">
    <source>
        <dbReference type="SAM" id="SignalP"/>
    </source>
</evidence>
<comment type="caution">
    <text evidence="2">The sequence shown here is derived from an EMBL/GenBank/DDBJ whole genome shotgun (WGS) entry which is preliminary data.</text>
</comment>
<feature type="signal peptide" evidence="1">
    <location>
        <begin position="1"/>
        <end position="31"/>
    </location>
</feature>
<dbReference type="Gene3D" id="2.160.20.10">
    <property type="entry name" value="Single-stranded right-handed beta-helix, Pectin lyase-like"/>
    <property type="match status" value="1"/>
</dbReference>
<reference evidence="2" key="1">
    <citation type="submission" date="2022-10" db="EMBL/GenBank/DDBJ databases">
        <title>Culturing micro-colonial fungi from biological soil crusts in the Mojave desert and describing Neophaeococcomyces mojavensis, and introducing the new genera and species Taxawa tesnikishii.</title>
        <authorList>
            <person name="Kurbessoian T."/>
            <person name="Stajich J.E."/>
        </authorList>
    </citation>
    <scope>NUCLEOTIDE SEQUENCE</scope>
    <source>
        <strain evidence="2">TK_1</strain>
    </source>
</reference>
<dbReference type="EMBL" id="JAPDRL010000039">
    <property type="protein sequence ID" value="KAJ9664120.1"/>
    <property type="molecule type" value="Genomic_DNA"/>
</dbReference>
<proteinExistence type="predicted"/>
<dbReference type="Proteomes" id="UP001172684">
    <property type="component" value="Unassembled WGS sequence"/>
</dbReference>
<keyword evidence="1" id="KW-0732">Signal</keyword>
<dbReference type="SUPFAM" id="SSF51126">
    <property type="entry name" value="Pectin lyase-like"/>
    <property type="match status" value="1"/>
</dbReference>
<name>A0ABQ9NSF8_9PEZI</name>
<organism evidence="2 3">
    <name type="scientific">Coniosporium apollinis</name>
    <dbReference type="NCBI Taxonomy" id="61459"/>
    <lineage>
        <taxon>Eukaryota</taxon>
        <taxon>Fungi</taxon>
        <taxon>Dikarya</taxon>
        <taxon>Ascomycota</taxon>
        <taxon>Pezizomycotina</taxon>
        <taxon>Dothideomycetes</taxon>
        <taxon>Dothideomycetes incertae sedis</taxon>
        <taxon>Coniosporium</taxon>
    </lineage>
</organism>
<protein>
    <recommendedName>
        <fullName evidence="4">Right handed beta helix domain-containing protein</fullName>
    </recommendedName>
</protein>
<evidence type="ECO:0008006" key="4">
    <source>
        <dbReference type="Google" id="ProtNLM"/>
    </source>
</evidence>
<feature type="chain" id="PRO_5046419407" description="Right handed beta helix domain-containing protein" evidence="1">
    <location>
        <begin position="32"/>
        <end position="211"/>
    </location>
</feature>
<accession>A0ABQ9NSF8</accession>
<gene>
    <name evidence="2" type="ORF">H2201_005360</name>
</gene>
<evidence type="ECO:0000313" key="3">
    <source>
        <dbReference type="Proteomes" id="UP001172684"/>
    </source>
</evidence>
<keyword evidence="3" id="KW-1185">Reference proteome</keyword>
<sequence length="211" mass="21866">MTRPASRRFGVAYFALILATVCVTLVGLVSAASAHGGTIRVRAGQPIQAAIDAARRGDRILVETGTYAEQLTIETDGIALVGLGAILVPPAAPTQNNCSGLAGPDTQAGICVMGYEVDLADFVVEHRRVRSVGQPVKDVSISGFQVRGFSGANIAVVGARDARVIGNRLVDGEHYGFLTAGSKNTRVAGNTVVSSTKLQFIGICMDNLAGV</sequence>
<dbReference type="InterPro" id="IPR012334">
    <property type="entry name" value="Pectin_lyas_fold"/>
</dbReference>
<dbReference type="InterPro" id="IPR011050">
    <property type="entry name" value="Pectin_lyase_fold/virulence"/>
</dbReference>
<evidence type="ECO:0000313" key="2">
    <source>
        <dbReference type="EMBL" id="KAJ9664120.1"/>
    </source>
</evidence>